<keyword evidence="1" id="KW-1133">Transmembrane helix</keyword>
<name>A0A1B0C3K5_9MUSC</name>
<dbReference type="EnsemblMetazoa" id="GPPI048146-RA">
    <property type="protein sequence ID" value="GPPI048146-PA"/>
    <property type="gene ID" value="GPPI048146"/>
</dbReference>
<organism evidence="2 3">
    <name type="scientific">Glossina palpalis gambiensis</name>
    <dbReference type="NCBI Taxonomy" id="67801"/>
    <lineage>
        <taxon>Eukaryota</taxon>
        <taxon>Metazoa</taxon>
        <taxon>Ecdysozoa</taxon>
        <taxon>Arthropoda</taxon>
        <taxon>Hexapoda</taxon>
        <taxon>Insecta</taxon>
        <taxon>Pterygota</taxon>
        <taxon>Neoptera</taxon>
        <taxon>Endopterygota</taxon>
        <taxon>Diptera</taxon>
        <taxon>Brachycera</taxon>
        <taxon>Muscomorpha</taxon>
        <taxon>Hippoboscoidea</taxon>
        <taxon>Glossinidae</taxon>
        <taxon>Glossina</taxon>
    </lineage>
</organism>
<feature type="transmembrane region" description="Helical" evidence="1">
    <location>
        <begin position="145"/>
        <end position="166"/>
    </location>
</feature>
<evidence type="ECO:0000256" key="1">
    <source>
        <dbReference type="SAM" id="Phobius"/>
    </source>
</evidence>
<keyword evidence="1" id="KW-0812">Transmembrane</keyword>
<dbReference type="EMBL" id="JXJN01024990">
    <property type="status" value="NOT_ANNOTATED_CDS"/>
    <property type="molecule type" value="Genomic_DNA"/>
</dbReference>
<reference evidence="3" key="1">
    <citation type="submission" date="2015-01" db="EMBL/GenBank/DDBJ databases">
        <authorList>
            <person name="Aksoy S."/>
            <person name="Warren W."/>
            <person name="Wilson R.K."/>
        </authorList>
    </citation>
    <scope>NUCLEOTIDE SEQUENCE [LARGE SCALE GENOMIC DNA]</scope>
    <source>
        <strain evidence="3">IAEA</strain>
    </source>
</reference>
<evidence type="ECO:0000313" key="3">
    <source>
        <dbReference type="Proteomes" id="UP000092460"/>
    </source>
</evidence>
<reference evidence="2" key="2">
    <citation type="submission" date="2020-05" db="UniProtKB">
        <authorList>
            <consortium name="EnsemblMetazoa"/>
        </authorList>
    </citation>
    <scope>IDENTIFICATION</scope>
    <source>
        <strain evidence="2">IAEA</strain>
    </source>
</reference>
<dbReference type="Proteomes" id="UP000092460">
    <property type="component" value="Unassembled WGS sequence"/>
</dbReference>
<dbReference type="AlphaFoldDB" id="A0A1B0C3K5"/>
<keyword evidence="1" id="KW-0472">Membrane</keyword>
<dbReference type="VEuPathDB" id="VectorBase:GPPI048146"/>
<accession>A0A1B0C3K5</accession>
<keyword evidence="3" id="KW-1185">Reference proteome</keyword>
<sequence>MDWPNNRYPRLTLAKQNEYILVYTINITMCINICWITCYKATSPPNRRHNDLFMLPAIMSLVVTRTPEIFVEAIMRCISSKFPNFDLNKCSIFKFNTTLISRSIASFKTTVPSEYFETIFSKSIRSVVTLLKEFILPRTRAMPTLSAALTFLLSLPISSTSLLSIFGRLKTTVAVSLSSLNAIKVKLAPFCLSSSCGYNAPSSDIFIYREHLRLITNTNSKLKINDKCLVLGDYSPPSCNYNLLFVT</sequence>
<proteinExistence type="predicted"/>
<evidence type="ECO:0000313" key="2">
    <source>
        <dbReference type="EnsemblMetazoa" id="GPPI048146-PA"/>
    </source>
</evidence>
<feature type="transmembrane region" description="Helical" evidence="1">
    <location>
        <begin position="20"/>
        <end position="39"/>
    </location>
</feature>
<protein>
    <submittedName>
        <fullName evidence="2">Uncharacterized protein</fullName>
    </submittedName>
</protein>